<accession>A0A8S4MUE0</accession>
<dbReference type="CDD" id="cd16579">
    <property type="entry name" value="RING-HC_PML_C-V"/>
    <property type="match status" value="1"/>
</dbReference>
<dbReference type="Gene3D" id="3.30.40.10">
    <property type="entry name" value="Zinc/RING finger domain, C3HC4 (zinc finger)"/>
    <property type="match status" value="1"/>
</dbReference>
<dbReference type="SUPFAM" id="SSF57850">
    <property type="entry name" value="RING/U-box"/>
    <property type="match status" value="1"/>
</dbReference>
<dbReference type="InterPro" id="IPR000315">
    <property type="entry name" value="Znf_B-box"/>
</dbReference>
<dbReference type="AlphaFoldDB" id="A0A8S4MUE0"/>
<gene>
    <name evidence="11" type="ORF">OFUS_LOCUS47</name>
</gene>
<dbReference type="Pfam" id="PF00630">
    <property type="entry name" value="Filamin"/>
    <property type="match status" value="1"/>
</dbReference>
<dbReference type="Pfam" id="PF00643">
    <property type="entry name" value="zf-B_box"/>
    <property type="match status" value="1"/>
</dbReference>
<dbReference type="Gene3D" id="3.30.160.60">
    <property type="entry name" value="Classic Zinc Finger"/>
    <property type="match status" value="1"/>
</dbReference>
<dbReference type="PROSITE" id="PS50119">
    <property type="entry name" value="ZF_BBOX"/>
    <property type="match status" value="1"/>
</dbReference>
<feature type="repeat" description="Filamin" evidence="7">
    <location>
        <begin position="317"/>
        <end position="416"/>
    </location>
</feature>
<feature type="repeat" description="NHL" evidence="8">
    <location>
        <begin position="521"/>
        <end position="552"/>
    </location>
</feature>
<reference evidence="11" key="1">
    <citation type="submission" date="2022-03" db="EMBL/GenBank/DDBJ databases">
        <authorList>
            <person name="Martin C."/>
        </authorList>
    </citation>
    <scope>NUCLEOTIDE SEQUENCE</scope>
</reference>
<dbReference type="InterPro" id="IPR001258">
    <property type="entry name" value="NHL_repeat"/>
</dbReference>
<evidence type="ECO:0000313" key="12">
    <source>
        <dbReference type="Proteomes" id="UP000749559"/>
    </source>
</evidence>
<dbReference type="PROSITE" id="PS50194">
    <property type="entry name" value="FILAMIN_REPEAT"/>
    <property type="match status" value="1"/>
</dbReference>
<keyword evidence="5" id="KW-0862">Zinc</keyword>
<evidence type="ECO:0000256" key="2">
    <source>
        <dbReference type="ARBA" id="ARBA00022723"/>
    </source>
</evidence>
<dbReference type="PROSITE" id="PS50089">
    <property type="entry name" value="ZF_RING_2"/>
    <property type="match status" value="1"/>
</dbReference>
<keyword evidence="2" id="KW-0479">Metal-binding</keyword>
<dbReference type="SUPFAM" id="SSF81296">
    <property type="entry name" value="E set domains"/>
    <property type="match status" value="1"/>
</dbReference>
<dbReference type="InterPro" id="IPR014756">
    <property type="entry name" value="Ig_E-set"/>
</dbReference>
<sequence>MSVVNVGGSMTSTLVETVSINYEDFNDSFLTCGTCLCMYDNQEHTPKLLPCSHTVCKNCLFRICEAQTLDTGTFRCPICRETIPIPRGGVGSFPPSFIVNQLLDLMASQRRDVIPKCSVHNEQELLFCETCDKVFCNVCSGGEHNGRGASEHTVIPFSIAIKRMSEILLYKASLCIKNLNSASDNVNDELRKLEYNVEKTLDTANRSFEELISMMQNRRHDVLQRIRKVRDEKRKGLMEQLNMIQAEKTKVQSECNGLQYQVEVRNITKKISDLNEKLDSTSTLGEPRENAFIKYEYKHNTALKDIVKGLGQYGRIKISTTFPALSTAKVGKSVTHIKNTVLVNTVDLHGSPRTTGGDPVVSILKTEQGQNVETKIKDNEDGTYAITFTTTTAGRHKLVVSIFDRPIKESPFLIESSTHNNPVLKYGTRGSGSCHFTQPVGVCVDKENNIYVLDTGNSRIKVLKEDGTLIGHVNSVGLQNQSGTGIAMTPRDTIVVVNWRTKFITEMNLDGEMVNKFTSPELVEPIDVAVNSAGEIIIADNGAGRLFMFDSEGRMINKIASKGDKQGQLKLITSVTIGKHDEILVTDHRIQIFNKTGKFLQEIVNESKTKVKGQYGGVTVDSSGYILATQSEKGKSVIQVFSPNRKLLFAIDSIDDKLRRPSGLACTSDHHVVVVDLGNDCIKKFRYR</sequence>
<protein>
    <recommendedName>
        <fullName evidence="13">Tripartite motif-containing protein 2-like</fullName>
    </recommendedName>
</protein>
<dbReference type="Gene3D" id="2.60.40.10">
    <property type="entry name" value="Immunoglobulins"/>
    <property type="match status" value="1"/>
</dbReference>
<dbReference type="Gene3D" id="2.40.10.500">
    <property type="match status" value="1"/>
</dbReference>
<feature type="domain" description="RING-type" evidence="9">
    <location>
        <begin position="32"/>
        <end position="80"/>
    </location>
</feature>
<dbReference type="InterPro" id="IPR017868">
    <property type="entry name" value="Filamin/ABP280_repeat-like"/>
</dbReference>
<keyword evidence="12" id="KW-1185">Reference proteome</keyword>
<comment type="caution">
    <text evidence="11">The sequence shown here is derived from an EMBL/GenBank/DDBJ whole genome shotgun (WGS) entry which is preliminary data.</text>
</comment>
<feature type="domain" description="B box-type" evidence="10">
    <location>
        <begin position="117"/>
        <end position="157"/>
    </location>
</feature>
<evidence type="ECO:0000256" key="6">
    <source>
        <dbReference type="PROSITE-ProRule" id="PRU00024"/>
    </source>
</evidence>
<name>A0A8S4MUE0_OWEFU</name>
<organism evidence="11 12">
    <name type="scientific">Owenia fusiformis</name>
    <name type="common">Polychaete worm</name>
    <dbReference type="NCBI Taxonomy" id="6347"/>
    <lineage>
        <taxon>Eukaryota</taxon>
        <taxon>Metazoa</taxon>
        <taxon>Spiralia</taxon>
        <taxon>Lophotrochozoa</taxon>
        <taxon>Annelida</taxon>
        <taxon>Polychaeta</taxon>
        <taxon>Sedentaria</taxon>
        <taxon>Canalipalpata</taxon>
        <taxon>Sabellida</taxon>
        <taxon>Oweniida</taxon>
        <taxon>Oweniidae</taxon>
        <taxon>Owenia</taxon>
    </lineage>
</organism>
<dbReference type="InterPro" id="IPR001841">
    <property type="entry name" value="Znf_RING"/>
</dbReference>
<evidence type="ECO:0000256" key="1">
    <source>
        <dbReference type="ARBA" id="ARBA00008518"/>
    </source>
</evidence>
<dbReference type="InterPro" id="IPR011042">
    <property type="entry name" value="6-blade_b-propeller_TolB-like"/>
</dbReference>
<evidence type="ECO:0000259" key="9">
    <source>
        <dbReference type="PROSITE" id="PS50089"/>
    </source>
</evidence>
<dbReference type="InterPro" id="IPR001298">
    <property type="entry name" value="Filamin/ABP280_rpt"/>
</dbReference>
<dbReference type="SUPFAM" id="SSF101898">
    <property type="entry name" value="NHL repeat"/>
    <property type="match status" value="1"/>
</dbReference>
<proteinExistence type="inferred from homology"/>
<feature type="repeat" description="NHL" evidence="8">
    <location>
        <begin position="423"/>
        <end position="466"/>
    </location>
</feature>
<dbReference type="GO" id="GO:0008270">
    <property type="term" value="F:zinc ion binding"/>
    <property type="evidence" value="ECO:0007669"/>
    <property type="project" value="UniProtKB-KW"/>
</dbReference>
<dbReference type="CDD" id="cd19756">
    <property type="entry name" value="Bbox2"/>
    <property type="match status" value="1"/>
</dbReference>
<dbReference type="Proteomes" id="UP000749559">
    <property type="component" value="Unassembled WGS sequence"/>
</dbReference>
<keyword evidence="3" id="KW-0677">Repeat</keyword>
<evidence type="ECO:0000256" key="4">
    <source>
        <dbReference type="ARBA" id="ARBA00022771"/>
    </source>
</evidence>
<keyword evidence="4 6" id="KW-0863">Zinc-finger</keyword>
<evidence type="ECO:0000313" key="11">
    <source>
        <dbReference type="EMBL" id="CAH1772261.1"/>
    </source>
</evidence>
<evidence type="ECO:0000256" key="3">
    <source>
        <dbReference type="ARBA" id="ARBA00022737"/>
    </source>
</evidence>
<feature type="repeat" description="NHL" evidence="8">
    <location>
        <begin position="556"/>
        <end position="596"/>
    </location>
</feature>
<dbReference type="InterPro" id="IPR013783">
    <property type="entry name" value="Ig-like_fold"/>
</dbReference>
<evidence type="ECO:0000256" key="8">
    <source>
        <dbReference type="PROSITE-ProRule" id="PRU00504"/>
    </source>
</evidence>
<comment type="similarity">
    <text evidence="1">Belongs to the TRIM/RBCC family.</text>
</comment>
<dbReference type="Gene3D" id="2.120.10.30">
    <property type="entry name" value="TolB, C-terminal domain"/>
    <property type="match status" value="1"/>
</dbReference>
<dbReference type="InterPro" id="IPR047153">
    <property type="entry name" value="TRIM45/56/19-like"/>
</dbReference>
<dbReference type="PANTHER" id="PTHR25462:SF285">
    <property type="entry name" value="RING-TYPE DOMAIN-CONTAINING PROTEIN"/>
    <property type="match status" value="1"/>
</dbReference>
<dbReference type="SMART" id="SM00336">
    <property type="entry name" value="BBOX"/>
    <property type="match status" value="1"/>
</dbReference>
<dbReference type="OrthoDB" id="252722at2759"/>
<dbReference type="InterPro" id="IPR013083">
    <property type="entry name" value="Znf_RING/FYVE/PHD"/>
</dbReference>
<dbReference type="PANTHER" id="PTHR25462">
    <property type="entry name" value="BONUS, ISOFORM C-RELATED"/>
    <property type="match status" value="1"/>
</dbReference>
<dbReference type="Pfam" id="PF01436">
    <property type="entry name" value="NHL"/>
    <property type="match status" value="1"/>
</dbReference>
<dbReference type="GO" id="GO:0061630">
    <property type="term" value="F:ubiquitin protein ligase activity"/>
    <property type="evidence" value="ECO:0007669"/>
    <property type="project" value="TreeGrafter"/>
</dbReference>
<dbReference type="EMBL" id="CAIIXF020000001">
    <property type="protein sequence ID" value="CAH1772261.1"/>
    <property type="molecule type" value="Genomic_DNA"/>
</dbReference>
<dbReference type="GO" id="GO:0005654">
    <property type="term" value="C:nucleoplasm"/>
    <property type="evidence" value="ECO:0007669"/>
    <property type="project" value="TreeGrafter"/>
</dbReference>
<dbReference type="SMART" id="SM00184">
    <property type="entry name" value="RING"/>
    <property type="match status" value="1"/>
</dbReference>
<evidence type="ECO:0000256" key="5">
    <source>
        <dbReference type="ARBA" id="ARBA00022833"/>
    </source>
</evidence>
<dbReference type="SUPFAM" id="SSF57845">
    <property type="entry name" value="B-box zinc-binding domain"/>
    <property type="match status" value="1"/>
</dbReference>
<evidence type="ECO:0000256" key="7">
    <source>
        <dbReference type="PROSITE-ProRule" id="PRU00087"/>
    </source>
</evidence>
<dbReference type="SMART" id="SM00557">
    <property type="entry name" value="IG_FLMN"/>
    <property type="match status" value="1"/>
</dbReference>
<feature type="repeat" description="NHL" evidence="8">
    <location>
        <begin position="658"/>
        <end position="688"/>
    </location>
</feature>
<dbReference type="PROSITE" id="PS00518">
    <property type="entry name" value="ZF_RING_1"/>
    <property type="match status" value="1"/>
</dbReference>
<evidence type="ECO:0000259" key="10">
    <source>
        <dbReference type="PROSITE" id="PS50119"/>
    </source>
</evidence>
<dbReference type="InterPro" id="IPR017907">
    <property type="entry name" value="Znf_RING_CS"/>
</dbReference>
<evidence type="ECO:0008006" key="13">
    <source>
        <dbReference type="Google" id="ProtNLM"/>
    </source>
</evidence>
<dbReference type="PROSITE" id="PS51125">
    <property type="entry name" value="NHL"/>
    <property type="match status" value="4"/>
</dbReference>